<evidence type="ECO:0000313" key="7">
    <source>
        <dbReference type="Proteomes" id="UP000305794"/>
    </source>
</evidence>
<evidence type="ECO:0000256" key="3">
    <source>
        <dbReference type="ARBA" id="ARBA00022679"/>
    </source>
</evidence>
<evidence type="ECO:0000256" key="2">
    <source>
        <dbReference type="ARBA" id="ARBA00022603"/>
    </source>
</evidence>
<comment type="similarity">
    <text evidence="5">Belongs to the class I-like SAM-binding methyltransferase superfamily. C5-methyltransferase family.</text>
</comment>
<keyword evidence="2 5" id="KW-0489">Methyltransferase</keyword>
<keyword evidence="3 5" id="KW-0808">Transferase</keyword>
<dbReference type="GO" id="GO:0003886">
    <property type="term" value="F:DNA (cytosine-5-)-methyltransferase activity"/>
    <property type="evidence" value="ECO:0007669"/>
    <property type="project" value="UniProtKB-EC"/>
</dbReference>
<dbReference type="PANTHER" id="PTHR10629:SF52">
    <property type="entry name" value="DNA (CYTOSINE-5)-METHYLTRANSFERASE 1"/>
    <property type="match status" value="1"/>
</dbReference>
<name>A0A482MIQ0_9CAUD</name>
<gene>
    <name evidence="6" type="ORF">kac65v151_gp162</name>
</gene>
<dbReference type="InterPro" id="IPR001525">
    <property type="entry name" value="C5_MeTfrase"/>
</dbReference>
<dbReference type="GO" id="GO:0003677">
    <property type="term" value="F:DNA binding"/>
    <property type="evidence" value="ECO:0007669"/>
    <property type="project" value="TreeGrafter"/>
</dbReference>
<sequence length="278" mass="31552">MHKVLSLFSGGLAGLCERGIEIAGLQQQFQVKQFIEYAPYRQHLLRQNFPGIAIWDDIRSYTAKPGTFDVICGGSPCQQNSLANPKRNGLHGERSGLWWEMHRLIDEVKPRVVLWENPDGCRHPTKDDSISPLGYVLWSLNEIGYSTQWSTISASEVGAPHKRERVFLIAHANDDEQISRRAVQSTWSGQIGDALESIRTNNSRLCEQYKFTGVDHGYSTKLNQIRGLGWWGTNPYKGEMEVLARSQKDRKHRVSILGDGCTPQQSAVCWKYINYLMS</sequence>
<accession>A0A482MIQ0</accession>
<dbReference type="InterPro" id="IPR050390">
    <property type="entry name" value="C5-Methyltransferase"/>
</dbReference>
<protein>
    <recommendedName>
        <fullName evidence="1">DNA (cytosine-5-)-methyltransferase</fullName>
        <ecNumber evidence="1">2.1.1.37</ecNumber>
    </recommendedName>
</protein>
<dbReference type="EC" id="2.1.1.37" evidence="1"/>
<evidence type="ECO:0000313" key="6">
    <source>
        <dbReference type="EMBL" id="QBQ73192.1"/>
    </source>
</evidence>
<keyword evidence="7" id="KW-1185">Reference proteome</keyword>
<keyword evidence="4 5" id="KW-0949">S-adenosyl-L-methionine</keyword>
<dbReference type="PANTHER" id="PTHR10629">
    <property type="entry name" value="CYTOSINE-SPECIFIC METHYLTRANSFERASE"/>
    <property type="match status" value="1"/>
</dbReference>
<evidence type="ECO:0000256" key="1">
    <source>
        <dbReference type="ARBA" id="ARBA00011975"/>
    </source>
</evidence>
<organism evidence="6 7">
    <name type="scientific">Nodularia phage vB_NspS-kac65v151</name>
    <dbReference type="NCBI Taxonomy" id="2557579"/>
    <lineage>
        <taxon>Viruses</taxon>
        <taxon>Duplodnaviria</taxon>
        <taxon>Heunggongvirae</taxon>
        <taxon>Uroviricota</taxon>
        <taxon>Caudoviricetes</taxon>
        <taxon>Ravarandavirus</taxon>
        <taxon>Ravarandavirus kac65v151</taxon>
    </lineage>
</organism>
<dbReference type="SUPFAM" id="SSF53335">
    <property type="entry name" value="S-adenosyl-L-methionine-dependent methyltransferases"/>
    <property type="match status" value="1"/>
</dbReference>
<evidence type="ECO:0000256" key="5">
    <source>
        <dbReference type="PROSITE-ProRule" id="PRU01016"/>
    </source>
</evidence>
<dbReference type="EMBL" id="MK605242">
    <property type="protein sequence ID" value="QBQ73192.1"/>
    <property type="molecule type" value="Genomic_DNA"/>
</dbReference>
<dbReference type="PROSITE" id="PS51679">
    <property type="entry name" value="SAM_MT_C5"/>
    <property type="match status" value="1"/>
</dbReference>
<dbReference type="InterPro" id="IPR029063">
    <property type="entry name" value="SAM-dependent_MTases_sf"/>
</dbReference>
<dbReference type="GO" id="GO:0044027">
    <property type="term" value="P:negative regulation of gene expression via chromosomal CpG island methylation"/>
    <property type="evidence" value="ECO:0007669"/>
    <property type="project" value="TreeGrafter"/>
</dbReference>
<reference evidence="6 7" key="1">
    <citation type="submission" date="2019-03" db="EMBL/GenBank/DDBJ databases">
        <title>Diversity and diversification of Nodularia spumigena cyanophages in the Baltic Sea.</title>
        <authorList>
            <person name="Sulcius S."/>
            <person name="Holmfeldt K."/>
            <person name="Simoliunas E."/>
        </authorList>
    </citation>
    <scope>NUCLEOTIDE SEQUENCE [LARGE SCALE GENOMIC DNA]</scope>
</reference>
<dbReference type="Gene3D" id="3.40.50.150">
    <property type="entry name" value="Vaccinia Virus protein VP39"/>
    <property type="match status" value="1"/>
</dbReference>
<dbReference type="GO" id="GO:0032259">
    <property type="term" value="P:methylation"/>
    <property type="evidence" value="ECO:0007669"/>
    <property type="project" value="UniProtKB-KW"/>
</dbReference>
<evidence type="ECO:0000256" key="4">
    <source>
        <dbReference type="ARBA" id="ARBA00022691"/>
    </source>
</evidence>
<feature type="active site" evidence="5">
    <location>
        <position position="77"/>
    </location>
</feature>
<dbReference type="Proteomes" id="UP000305794">
    <property type="component" value="Segment"/>
</dbReference>
<dbReference type="Pfam" id="PF00145">
    <property type="entry name" value="DNA_methylase"/>
    <property type="match status" value="1"/>
</dbReference>
<proteinExistence type="inferred from homology"/>